<comment type="similarity">
    <text evidence="1 6">Belongs to the nicotianamine synthase (NAS)-like family.</text>
</comment>
<dbReference type="InParanoid" id="A0A251S5F4"/>
<dbReference type="InterPro" id="IPR004298">
    <property type="entry name" value="Nicotian_synth"/>
</dbReference>
<keyword evidence="4 6" id="KW-0949">S-adenosyl-L-methionine</keyword>
<dbReference type="GO" id="GO:0030410">
    <property type="term" value="F:nicotianamine synthase activity"/>
    <property type="evidence" value="ECO:0000318"/>
    <property type="project" value="GO_Central"/>
</dbReference>
<dbReference type="PANTHER" id="PTHR32266">
    <property type="entry name" value="NICOTIANAMINE SYNTHASE 3"/>
    <property type="match status" value="1"/>
</dbReference>
<accession>A0A251S5F4</accession>
<evidence type="ECO:0000313" key="8">
    <source>
        <dbReference type="EMBL" id="OTF93898.1"/>
    </source>
</evidence>
<evidence type="ECO:0000313" key="9">
    <source>
        <dbReference type="Proteomes" id="UP000215914"/>
    </source>
</evidence>
<dbReference type="Gramene" id="mRNA:HanXRQr2_Chr06g0269551">
    <property type="protein sequence ID" value="CDS:HanXRQr2_Chr06g0269551.1"/>
    <property type="gene ID" value="HanXRQr2_Chr06g0269551"/>
</dbReference>
<evidence type="ECO:0000256" key="2">
    <source>
        <dbReference type="ARBA" id="ARBA00012675"/>
    </source>
</evidence>
<keyword evidence="8" id="KW-0489">Methyltransferase</keyword>
<proteinExistence type="inferred from homology"/>
<dbReference type="GO" id="GO:0030418">
    <property type="term" value="P:nicotianamine biosynthetic process"/>
    <property type="evidence" value="ECO:0000318"/>
    <property type="project" value="GO_Central"/>
</dbReference>
<name>A0A251S5F4_HELAN</name>
<reference evidence="7 9" key="1">
    <citation type="journal article" date="2017" name="Nature">
        <title>The sunflower genome provides insights into oil metabolism, flowering and Asterid evolution.</title>
        <authorList>
            <person name="Badouin H."/>
            <person name="Gouzy J."/>
            <person name="Grassa C.J."/>
            <person name="Murat F."/>
            <person name="Staton S.E."/>
            <person name="Cottret L."/>
            <person name="Lelandais-Briere C."/>
            <person name="Owens G.L."/>
            <person name="Carrere S."/>
            <person name="Mayjonade B."/>
            <person name="Legrand L."/>
            <person name="Gill N."/>
            <person name="Kane N.C."/>
            <person name="Bowers J.E."/>
            <person name="Hubner S."/>
            <person name="Bellec A."/>
            <person name="Berard A."/>
            <person name="Berges H."/>
            <person name="Blanchet N."/>
            <person name="Boniface M.C."/>
            <person name="Brunel D."/>
            <person name="Catrice O."/>
            <person name="Chaidir N."/>
            <person name="Claudel C."/>
            <person name="Donnadieu C."/>
            <person name="Faraut T."/>
            <person name="Fievet G."/>
            <person name="Helmstetter N."/>
            <person name="King M."/>
            <person name="Knapp S.J."/>
            <person name="Lai Z."/>
            <person name="Le Paslier M.C."/>
            <person name="Lippi Y."/>
            <person name="Lorenzon L."/>
            <person name="Mandel J.R."/>
            <person name="Marage G."/>
            <person name="Marchand G."/>
            <person name="Marquand E."/>
            <person name="Bret-Mestries E."/>
            <person name="Morien E."/>
            <person name="Nambeesan S."/>
            <person name="Nguyen T."/>
            <person name="Pegot-Espagnet P."/>
            <person name="Pouilly N."/>
            <person name="Raftis F."/>
            <person name="Sallet E."/>
            <person name="Schiex T."/>
            <person name="Thomas J."/>
            <person name="Vandecasteele C."/>
            <person name="Vares D."/>
            <person name="Vear F."/>
            <person name="Vautrin S."/>
            <person name="Crespi M."/>
            <person name="Mangin B."/>
            <person name="Burke J.M."/>
            <person name="Salse J."/>
            <person name="Munos S."/>
            <person name="Vincourt P."/>
            <person name="Rieseberg L.H."/>
            <person name="Langlade N.B."/>
        </authorList>
    </citation>
    <scope>NUCLEOTIDE SEQUENCE [LARGE SCALE GENOMIC DNA]</scope>
    <source>
        <strain evidence="9">cv. SF193</strain>
        <tissue evidence="7">Leaves</tissue>
    </source>
</reference>
<reference evidence="7" key="3">
    <citation type="submission" date="2020-06" db="EMBL/GenBank/DDBJ databases">
        <title>Helianthus annuus Genome sequencing and assembly Release 2.</title>
        <authorList>
            <person name="Gouzy J."/>
            <person name="Langlade N."/>
            <person name="Munos S."/>
        </authorList>
    </citation>
    <scope>NUCLEOTIDE SEQUENCE</scope>
    <source>
        <tissue evidence="7">Leaves</tissue>
    </source>
</reference>
<evidence type="ECO:0000256" key="1">
    <source>
        <dbReference type="ARBA" id="ARBA00007009"/>
    </source>
</evidence>
<protein>
    <recommendedName>
        <fullName evidence="2 6">Nicotianamine synthase</fullName>
        <ecNumber evidence="2 6">2.5.1.43</ecNumber>
    </recommendedName>
</protein>
<dbReference type="PANTHER" id="PTHR32266:SF12">
    <property type="entry name" value="NICOTIANAMINE SYNTHASE 3"/>
    <property type="match status" value="1"/>
</dbReference>
<gene>
    <name evidence="8" type="ORF">HannXRQ_Chr15g0466271</name>
    <name evidence="7" type="ORF">HanXRQr2_Chr06g0269551</name>
</gene>
<evidence type="ECO:0000256" key="6">
    <source>
        <dbReference type="RuleBase" id="RU368095"/>
    </source>
</evidence>
<dbReference type="SUPFAM" id="SSF53335">
    <property type="entry name" value="S-adenosyl-L-methionine-dependent methyltransferases"/>
    <property type="match status" value="1"/>
</dbReference>
<dbReference type="Pfam" id="PF03059">
    <property type="entry name" value="NAS"/>
    <property type="match status" value="1"/>
</dbReference>
<evidence type="ECO:0000256" key="4">
    <source>
        <dbReference type="ARBA" id="ARBA00022691"/>
    </source>
</evidence>
<keyword evidence="9" id="KW-1185">Reference proteome</keyword>
<dbReference type="InterPro" id="IPR029063">
    <property type="entry name" value="SAM-dependent_MTases_sf"/>
</dbReference>
<dbReference type="GO" id="GO:0032259">
    <property type="term" value="P:methylation"/>
    <property type="evidence" value="ECO:0007669"/>
    <property type="project" value="UniProtKB-KW"/>
</dbReference>
<evidence type="ECO:0000313" key="7">
    <source>
        <dbReference type="EMBL" id="KAF5803290.1"/>
    </source>
</evidence>
<dbReference type="Gene3D" id="3.40.50.150">
    <property type="entry name" value="Vaccinia Virus protein VP39"/>
    <property type="match status" value="1"/>
</dbReference>
<reference evidence="8" key="2">
    <citation type="submission" date="2017-02" db="EMBL/GenBank/DDBJ databases">
        <title>Sunflower complete genome.</title>
        <authorList>
            <person name="Langlade N."/>
            <person name="Munos S."/>
        </authorList>
    </citation>
    <scope>NUCLEOTIDE SEQUENCE [LARGE SCALE GENOMIC DNA]</scope>
    <source>
        <tissue evidence="8">Leaves</tissue>
    </source>
</reference>
<organism evidence="8 9">
    <name type="scientific">Helianthus annuus</name>
    <name type="common">Common sunflower</name>
    <dbReference type="NCBI Taxonomy" id="4232"/>
    <lineage>
        <taxon>Eukaryota</taxon>
        <taxon>Viridiplantae</taxon>
        <taxon>Streptophyta</taxon>
        <taxon>Embryophyta</taxon>
        <taxon>Tracheophyta</taxon>
        <taxon>Spermatophyta</taxon>
        <taxon>Magnoliopsida</taxon>
        <taxon>eudicotyledons</taxon>
        <taxon>Gunneridae</taxon>
        <taxon>Pentapetalae</taxon>
        <taxon>asterids</taxon>
        <taxon>campanulids</taxon>
        <taxon>Asterales</taxon>
        <taxon>Asteraceae</taxon>
        <taxon>Asteroideae</taxon>
        <taxon>Heliantheae alliance</taxon>
        <taxon>Heliantheae</taxon>
        <taxon>Helianthus</taxon>
    </lineage>
</organism>
<dbReference type="EC" id="2.5.1.43" evidence="2 6"/>
<dbReference type="EMBL" id="MNCJ02000321">
    <property type="protein sequence ID" value="KAF5803290.1"/>
    <property type="molecule type" value="Genomic_DNA"/>
</dbReference>
<evidence type="ECO:0000256" key="3">
    <source>
        <dbReference type="ARBA" id="ARBA00022679"/>
    </source>
</evidence>
<dbReference type="AlphaFoldDB" id="A0A251S5F4"/>
<dbReference type="PROSITE" id="PS51142">
    <property type="entry name" value="NAS"/>
    <property type="match status" value="1"/>
</dbReference>
<dbReference type="OMA" id="PEHQGMR"/>
<dbReference type="Proteomes" id="UP000215914">
    <property type="component" value="Chromosome 15"/>
</dbReference>
<dbReference type="GO" id="GO:0008168">
    <property type="term" value="F:methyltransferase activity"/>
    <property type="evidence" value="ECO:0007669"/>
    <property type="project" value="UniProtKB-KW"/>
</dbReference>
<keyword evidence="3 6" id="KW-0808">Transferase</keyword>
<evidence type="ECO:0000256" key="5">
    <source>
        <dbReference type="ARBA" id="ARBA00049391"/>
    </source>
</evidence>
<dbReference type="EMBL" id="CM007904">
    <property type="protein sequence ID" value="OTF93898.1"/>
    <property type="molecule type" value="Genomic_DNA"/>
</dbReference>
<sequence length="285" mass="32177">MELQQENITLVKKVCEIYEKLSKFETLKHCNEIDNLYNELVDTCLLHSSINIAALPENIQELRSKLIRLCGEVETQLEVHFSMILGSLKNPLHHLNIFPNHSNHLKLTRVEYNLLNQHYSTTTQAPKQLAFVGSGPLPLTSILLASYHLKETTFHNYDIDLSANSMASPLVASDDDLSKRMFFHTTDIVDVTDELKDYDVIFLVALVGMDVDEKVKVIQRLAKFMAPGAIVMLRSAHGTRAFLYPVVDPYVLQGLDILTIFHPDDHGRSIEGAGRGVRPPELFAQ</sequence>
<comment type="function">
    <text evidence="6">Synthesizes nicotianamine, a polyamine which serves as a sensor for the physiological iron status within the plant, and/or might be involved in the transport of iron.</text>
</comment>
<comment type="catalytic activity">
    <reaction evidence="5 6">
        <text>3 S-adenosyl-L-methionine = nicotianamine + 3 S-methyl-5'-thioadenosine + 3 H(+)</text>
        <dbReference type="Rhea" id="RHEA:16481"/>
        <dbReference type="ChEBI" id="CHEBI:15378"/>
        <dbReference type="ChEBI" id="CHEBI:17509"/>
        <dbReference type="ChEBI" id="CHEBI:58249"/>
        <dbReference type="ChEBI" id="CHEBI:59789"/>
        <dbReference type="EC" id="2.5.1.43"/>
    </reaction>
</comment>